<organism evidence="2 3">
    <name type="scientific">Sphaerosporella brunnea</name>
    <dbReference type="NCBI Taxonomy" id="1250544"/>
    <lineage>
        <taxon>Eukaryota</taxon>
        <taxon>Fungi</taxon>
        <taxon>Dikarya</taxon>
        <taxon>Ascomycota</taxon>
        <taxon>Pezizomycotina</taxon>
        <taxon>Pezizomycetes</taxon>
        <taxon>Pezizales</taxon>
        <taxon>Pyronemataceae</taxon>
        <taxon>Sphaerosporella</taxon>
    </lineage>
</organism>
<keyword evidence="1" id="KW-0812">Transmembrane</keyword>
<dbReference type="AlphaFoldDB" id="A0A5J5F6Q1"/>
<dbReference type="Proteomes" id="UP000326924">
    <property type="component" value="Unassembled WGS sequence"/>
</dbReference>
<feature type="transmembrane region" description="Helical" evidence="1">
    <location>
        <begin position="40"/>
        <end position="61"/>
    </location>
</feature>
<evidence type="ECO:0000313" key="2">
    <source>
        <dbReference type="EMBL" id="KAA8912306.1"/>
    </source>
</evidence>
<name>A0A5J5F6Q1_9PEZI</name>
<reference evidence="2 3" key="1">
    <citation type="submission" date="2019-09" db="EMBL/GenBank/DDBJ databases">
        <title>Draft genome of the ectomycorrhizal ascomycete Sphaerosporella brunnea.</title>
        <authorList>
            <consortium name="DOE Joint Genome Institute"/>
            <person name="Benucci G.M."/>
            <person name="Marozzi G."/>
            <person name="Antonielli L."/>
            <person name="Sanchez S."/>
            <person name="Marco P."/>
            <person name="Wang X."/>
            <person name="Falini L.B."/>
            <person name="Barry K."/>
            <person name="Haridas S."/>
            <person name="Lipzen A."/>
            <person name="Labutti K."/>
            <person name="Grigoriev I.V."/>
            <person name="Murat C."/>
            <person name="Martin F."/>
            <person name="Albertini E."/>
            <person name="Donnini D."/>
            <person name="Bonito G."/>
        </authorList>
    </citation>
    <scope>NUCLEOTIDE SEQUENCE [LARGE SCALE GENOMIC DNA]</scope>
    <source>
        <strain evidence="2 3">Sb_GMNB300</strain>
    </source>
</reference>
<keyword evidence="1" id="KW-1133">Transmembrane helix</keyword>
<sequence>MRSSISIPWGTFFSGSIILEVQFVAQMSLCFTVPLVNSLLYIYVFFQIGGSVSWGFGRCLVVPSGWAHNDLLIGSSRALETRLYAGSAFQQQRLVKKSKEMYIADETATIALCGPGGGVGVHLEWIFSPGAHRNIVLYHSVWIVRDM</sequence>
<evidence type="ECO:0000313" key="3">
    <source>
        <dbReference type="Proteomes" id="UP000326924"/>
    </source>
</evidence>
<feature type="transmembrane region" description="Helical" evidence="1">
    <location>
        <begin position="12"/>
        <end position="34"/>
    </location>
</feature>
<evidence type="ECO:0000256" key="1">
    <source>
        <dbReference type="SAM" id="Phobius"/>
    </source>
</evidence>
<keyword evidence="1" id="KW-0472">Membrane</keyword>
<protein>
    <submittedName>
        <fullName evidence="2">Uncharacterized protein</fullName>
    </submittedName>
</protein>
<dbReference type="InParanoid" id="A0A5J5F6Q1"/>
<keyword evidence="3" id="KW-1185">Reference proteome</keyword>
<accession>A0A5J5F6Q1</accession>
<dbReference type="EMBL" id="VXIS01000025">
    <property type="protein sequence ID" value="KAA8912306.1"/>
    <property type="molecule type" value="Genomic_DNA"/>
</dbReference>
<comment type="caution">
    <text evidence="2">The sequence shown here is derived from an EMBL/GenBank/DDBJ whole genome shotgun (WGS) entry which is preliminary data.</text>
</comment>
<proteinExistence type="predicted"/>
<gene>
    <name evidence="2" type="ORF">FN846DRAFT_323442</name>
</gene>